<dbReference type="InParanoid" id="A0A409VC48"/>
<feature type="domain" description="DH" evidence="3">
    <location>
        <begin position="98"/>
        <end position="295"/>
    </location>
</feature>
<protein>
    <recommendedName>
        <fullName evidence="3">DH domain-containing protein</fullName>
    </recommendedName>
</protein>
<feature type="compositionally biased region" description="Low complexity" evidence="2">
    <location>
        <begin position="989"/>
        <end position="1002"/>
    </location>
</feature>
<feature type="compositionally biased region" description="Low complexity" evidence="2">
    <location>
        <begin position="70"/>
        <end position="80"/>
    </location>
</feature>
<keyword evidence="1" id="KW-0175">Coiled coil</keyword>
<accession>A0A409VC48</accession>
<dbReference type="PANTHER" id="PTHR12673:SF270">
    <property type="entry name" value="FYVE-TYPE DOMAIN-CONTAINING PROTEIN"/>
    <property type="match status" value="1"/>
</dbReference>
<feature type="compositionally biased region" description="Low complexity" evidence="2">
    <location>
        <begin position="961"/>
        <end position="973"/>
    </location>
</feature>
<evidence type="ECO:0000313" key="5">
    <source>
        <dbReference type="Proteomes" id="UP000284842"/>
    </source>
</evidence>
<proteinExistence type="predicted"/>
<evidence type="ECO:0000256" key="1">
    <source>
        <dbReference type="SAM" id="Coils"/>
    </source>
</evidence>
<reference evidence="4 5" key="1">
    <citation type="journal article" date="2018" name="Evol. Lett.">
        <title>Horizontal gene cluster transfer increased hallucinogenic mushroom diversity.</title>
        <authorList>
            <person name="Reynolds H.T."/>
            <person name="Vijayakumar V."/>
            <person name="Gluck-Thaler E."/>
            <person name="Korotkin H.B."/>
            <person name="Matheny P.B."/>
            <person name="Slot J.C."/>
        </authorList>
    </citation>
    <scope>NUCLEOTIDE SEQUENCE [LARGE SCALE GENOMIC DNA]</scope>
    <source>
        <strain evidence="4 5">2629</strain>
    </source>
</reference>
<dbReference type="EMBL" id="NHTK01006084">
    <property type="protein sequence ID" value="PPQ64623.1"/>
    <property type="molecule type" value="Genomic_DNA"/>
</dbReference>
<dbReference type="InterPro" id="IPR000219">
    <property type="entry name" value="DH_dom"/>
</dbReference>
<gene>
    <name evidence="4" type="ORF">CVT24_008360</name>
</gene>
<name>A0A409VC48_9AGAR</name>
<organism evidence="4 5">
    <name type="scientific">Panaeolus cyanescens</name>
    <dbReference type="NCBI Taxonomy" id="181874"/>
    <lineage>
        <taxon>Eukaryota</taxon>
        <taxon>Fungi</taxon>
        <taxon>Dikarya</taxon>
        <taxon>Basidiomycota</taxon>
        <taxon>Agaricomycotina</taxon>
        <taxon>Agaricomycetes</taxon>
        <taxon>Agaricomycetidae</taxon>
        <taxon>Agaricales</taxon>
        <taxon>Agaricineae</taxon>
        <taxon>Galeropsidaceae</taxon>
        <taxon>Panaeolus</taxon>
    </lineage>
</organism>
<feature type="region of interest" description="Disordered" evidence="2">
    <location>
        <begin position="813"/>
        <end position="1016"/>
    </location>
</feature>
<dbReference type="STRING" id="181874.A0A409VC48"/>
<dbReference type="CDD" id="cd00160">
    <property type="entry name" value="RhoGEF"/>
    <property type="match status" value="1"/>
</dbReference>
<dbReference type="GO" id="GO:0005737">
    <property type="term" value="C:cytoplasm"/>
    <property type="evidence" value="ECO:0007669"/>
    <property type="project" value="TreeGrafter"/>
</dbReference>
<feature type="compositionally biased region" description="Low complexity" evidence="2">
    <location>
        <begin position="657"/>
        <end position="672"/>
    </location>
</feature>
<feature type="region of interest" description="Disordered" evidence="2">
    <location>
        <begin position="1050"/>
        <end position="1073"/>
    </location>
</feature>
<evidence type="ECO:0000259" key="3">
    <source>
        <dbReference type="PROSITE" id="PS50010"/>
    </source>
</evidence>
<dbReference type="Pfam" id="PF00621">
    <property type="entry name" value="RhoGEF"/>
    <property type="match status" value="1"/>
</dbReference>
<evidence type="ECO:0000313" key="4">
    <source>
        <dbReference type="EMBL" id="PPQ64623.1"/>
    </source>
</evidence>
<dbReference type="PROSITE" id="PS50010">
    <property type="entry name" value="DH_2"/>
    <property type="match status" value="1"/>
</dbReference>
<feature type="region of interest" description="Disordered" evidence="2">
    <location>
        <begin position="1"/>
        <end position="23"/>
    </location>
</feature>
<feature type="region of interest" description="Disordered" evidence="2">
    <location>
        <begin position="650"/>
        <end position="758"/>
    </location>
</feature>
<comment type="caution">
    <text evidence="4">The sequence shown here is derived from an EMBL/GenBank/DDBJ whole genome shotgun (WGS) entry which is preliminary data.</text>
</comment>
<feature type="compositionally biased region" description="Basic residues" evidence="2">
    <location>
        <begin position="1"/>
        <end position="10"/>
    </location>
</feature>
<dbReference type="SMART" id="SM00325">
    <property type="entry name" value="RhoGEF"/>
    <property type="match status" value="1"/>
</dbReference>
<dbReference type="InterPro" id="IPR051092">
    <property type="entry name" value="FYVE_RhoGEF_PH"/>
</dbReference>
<dbReference type="InterPro" id="IPR035899">
    <property type="entry name" value="DBL_dom_sf"/>
</dbReference>
<dbReference type="GO" id="GO:0005085">
    <property type="term" value="F:guanyl-nucleotide exchange factor activity"/>
    <property type="evidence" value="ECO:0007669"/>
    <property type="project" value="InterPro"/>
</dbReference>
<dbReference type="Proteomes" id="UP000284842">
    <property type="component" value="Unassembled WGS sequence"/>
</dbReference>
<evidence type="ECO:0000256" key="2">
    <source>
        <dbReference type="SAM" id="MobiDB-lite"/>
    </source>
</evidence>
<feature type="compositionally biased region" description="Pro residues" evidence="2">
    <location>
        <begin position="867"/>
        <end position="877"/>
    </location>
</feature>
<dbReference type="SUPFAM" id="SSF48065">
    <property type="entry name" value="DBL homology domain (DH-domain)"/>
    <property type="match status" value="1"/>
</dbReference>
<keyword evidence="5" id="KW-1185">Reference proteome</keyword>
<feature type="compositionally biased region" description="Low complexity" evidence="2">
    <location>
        <begin position="733"/>
        <end position="750"/>
    </location>
</feature>
<feature type="compositionally biased region" description="Polar residues" evidence="2">
    <location>
        <begin position="684"/>
        <end position="697"/>
    </location>
</feature>
<feature type="coiled-coil region" evidence="1">
    <location>
        <begin position="1136"/>
        <end position="1198"/>
    </location>
</feature>
<feature type="compositionally biased region" description="Basic and acidic residues" evidence="2">
    <location>
        <begin position="1050"/>
        <end position="1062"/>
    </location>
</feature>
<dbReference type="PANTHER" id="PTHR12673">
    <property type="entry name" value="FACIOGENITAL DYSPLASIA PROTEIN"/>
    <property type="match status" value="1"/>
</dbReference>
<dbReference type="Gene3D" id="1.20.900.10">
    <property type="entry name" value="Dbl homology (DH) domain"/>
    <property type="match status" value="1"/>
</dbReference>
<feature type="region of interest" description="Disordered" evidence="2">
    <location>
        <begin position="70"/>
        <end position="93"/>
    </location>
</feature>
<feature type="compositionally biased region" description="Low complexity" evidence="2">
    <location>
        <begin position="900"/>
        <end position="929"/>
    </location>
</feature>
<sequence length="1293" mass="143231">MALTSPRKHVIPLSTGDEPRSRSMSTLASNIKRAFYCGIVVEGSENGRRLPDDIQDLVLSFGSSLSSESSQMLSSSSSSSIQNLRNQTQRARKVDPQALAARIEELVTTERSYVRKLQILKQDYADPLRNFARNKNTAIINAYQAKTLFGNIDNLLPVNEAFLADLEKMIAPNGYNLVGGVGDVALKHLKELRGFEQYRQYYAKREEAQAIFEEAVSKGTSGFASYIDHIKYQSADSNNRVGLRELLMEPVQRIPRYTLLFREIIKDMEQDDPQRVKLLEADEIASKIAQAETDEKTKRAAIFYCLNATIDGFPADLSSHSRKFIDCIDVEDVPIEGPVSSSSSASNVSSASLHCSLLLFDDKLVIAKRPGDKACRQLTGLDSLEKLTKAGGLPSGKKRSGMSFKGVVDLTDVAITDIGGADMNLFLENPPQDQTERWSGRPLRALSVVKPPLPINLDPTRTEADKQRFLNNLWEAQAMYRARAGQSVVLQAEDQEVDVRMGRTTTARTYFNVYQRKAFLQEPKKTKVVVHIDPAGADPLPFGMNGPPFVVIRVQPMEGFLCRYSVLSSEPNNDIDEDIVQTDKIPSRVIQTIQQFGLFEFRTGKNSLPSTPTNRSKVAIFGLDAISRNLFGGNRPGSAMGDFFSGSINGHKRLRSKSTTSTSRSSMYTQTTATTMDSMKFSHRSNSTATAPTSVSGTDDESYIASRSSKGNKLSRNHKQSASMSDLDSGSPALLSLTRSRSRASSTASSRDMDYSDNEDNTTILAQATDIGSSDYHLALQLELARQNSMNQHGKHLVPMEIEGPVESTIYEEEPPLPVRPSSRASKTPRPSGMHRSSISLLDSPPSPPRNARPLSIHSVDKRPMGPRSPSPLPPSTPQHRQTRSLPSMDDDLAREAKHSYSQPLSSSPYSSGSDIPRSSRQSFHASSSNIDATPKASSSHRDVVSATPIEPLSIKKKTSGRSSTASTSPSFTRKSFAKNSPLSRGYHQRVVSPRRVSPQVRNARPRASGNSTQVKSEDFEYLQQLVTATKEDIESSRRTVKRIKLESEVLRQTSHSREDSPRSASPDKALRGAPVISPVTKAAQERLEEMRNLIGKRNADGTPVKLRASIFDTPTRHSLTGNDSNDFMRTVDVLVAEADKELVRADANQDSLKVELARLASAFKERATELEATKYQLQHAKRQCELVKRLLEDANAEKEIMYDAFNEELDGMFNDAHLPPEESWEAMSSDLRNTKETRNRLTQENSCVYSPVSTDQRLSSRTKSKLFICCAKSYSKIYRWGNLLRSHGLIPP</sequence>
<dbReference type="OrthoDB" id="660555at2759"/>